<name>A0A1T5M4C9_9BACT</name>
<dbReference type="GO" id="GO:0006631">
    <property type="term" value="P:fatty acid metabolic process"/>
    <property type="evidence" value="ECO:0007669"/>
    <property type="project" value="TreeGrafter"/>
</dbReference>
<organism evidence="4 5">
    <name type="scientific">Ohtaekwangia koreensis</name>
    <dbReference type="NCBI Taxonomy" id="688867"/>
    <lineage>
        <taxon>Bacteria</taxon>
        <taxon>Pseudomonadati</taxon>
        <taxon>Bacteroidota</taxon>
        <taxon>Cytophagia</taxon>
        <taxon>Cytophagales</taxon>
        <taxon>Fulvivirgaceae</taxon>
        <taxon>Ohtaekwangia</taxon>
    </lineage>
</organism>
<dbReference type="SUPFAM" id="SSF47027">
    <property type="entry name" value="Acyl-CoA binding protein"/>
    <property type="match status" value="1"/>
</dbReference>
<dbReference type="InterPro" id="IPR000582">
    <property type="entry name" value="Acyl-CoA-binding_protein"/>
</dbReference>
<dbReference type="RefSeq" id="WP_079688894.1">
    <property type="nucleotide sequence ID" value="NZ_FUZU01000003.1"/>
</dbReference>
<feature type="region of interest" description="Disordered" evidence="2">
    <location>
        <begin position="1"/>
        <end position="20"/>
    </location>
</feature>
<evidence type="ECO:0000256" key="2">
    <source>
        <dbReference type="SAM" id="MobiDB-lite"/>
    </source>
</evidence>
<proteinExistence type="predicted"/>
<dbReference type="AlphaFoldDB" id="A0A1T5M4C9"/>
<dbReference type="PROSITE" id="PS51228">
    <property type="entry name" value="ACB_2"/>
    <property type="match status" value="1"/>
</dbReference>
<dbReference type="OrthoDB" id="981216at2"/>
<dbReference type="PROSITE" id="PS00880">
    <property type="entry name" value="ACB_1"/>
    <property type="match status" value="1"/>
</dbReference>
<dbReference type="InterPro" id="IPR022408">
    <property type="entry name" value="Acyl-CoA-binding_prot_CS"/>
</dbReference>
<keyword evidence="5" id="KW-1185">Reference proteome</keyword>
<evidence type="ECO:0000313" key="5">
    <source>
        <dbReference type="Proteomes" id="UP000190961"/>
    </source>
</evidence>
<evidence type="ECO:0000259" key="3">
    <source>
        <dbReference type="PROSITE" id="PS51228"/>
    </source>
</evidence>
<feature type="domain" description="ACB" evidence="3">
    <location>
        <begin position="3"/>
        <end position="87"/>
    </location>
</feature>
<dbReference type="Gene3D" id="1.20.80.10">
    <property type="match status" value="1"/>
</dbReference>
<dbReference type="PANTHER" id="PTHR23310">
    <property type="entry name" value="ACYL-COA-BINDING PROTEIN, ACBP"/>
    <property type="match status" value="1"/>
</dbReference>
<dbReference type="STRING" id="688867.SAMN05660236_4361"/>
<dbReference type="GO" id="GO:0000062">
    <property type="term" value="F:fatty-acyl-CoA binding"/>
    <property type="evidence" value="ECO:0007669"/>
    <property type="project" value="InterPro"/>
</dbReference>
<dbReference type="Pfam" id="PF00887">
    <property type="entry name" value="ACBP"/>
    <property type="match status" value="1"/>
</dbReference>
<dbReference type="PRINTS" id="PR00689">
    <property type="entry name" value="ACOABINDINGP"/>
</dbReference>
<protein>
    <submittedName>
        <fullName evidence="4">Acyl-CoA-binding protein</fullName>
    </submittedName>
</protein>
<gene>
    <name evidence="4" type="ORF">SAMN05660236_4361</name>
</gene>
<reference evidence="4 5" key="1">
    <citation type="submission" date="2017-02" db="EMBL/GenBank/DDBJ databases">
        <authorList>
            <person name="Peterson S.W."/>
        </authorList>
    </citation>
    <scope>NUCLEOTIDE SEQUENCE [LARGE SCALE GENOMIC DNA]</scope>
    <source>
        <strain evidence="4 5">DSM 25262</strain>
    </source>
</reference>
<dbReference type="Proteomes" id="UP000190961">
    <property type="component" value="Unassembled WGS sequence"/>
</dbReference>
<evidence type="ECO:0000256" key="1">
    <source>
        <dbReference type="ARBA" id="ARBA00023121"/>
    </source>
</evidence>
<accession>A0A1T5M4C9</accession>
<sequence length="87" mass="10017">MELQQQFESAVSRSKELTRRPSNEELLSLYALYKQATEGDASGERPGGFDFKAIAKHDAWEELKGKSKELAMQEYILLVEKLYQQYA</sequence>
<feature type="compositionally biased region" description="Polar residues" evidence="2">
    <location>
        <begin position="1"/>
        <end position="12"/>
    </location>
</feature>
<dbReference type="InterPro" id="IPR014352">
    <property type="entry name" value="FERM/acyl-CoA-bd_prot_sf"/>
</dbReference>
<dbReference type="InterPro" id="IPR035984">
    <property type="entry name" value="Acyl-CoA-binding_sf"/>
</dbReference>
<dbReference type="PANTHER" id="PTHR23310:SF62">
    <property type="entry name" value="ACYL-COA BINDING PROTEIN 1, ISOFORM A"/>
    <property type="match status" value="1"/>
</dbReference>
<dbReference type="EMBL" id="FUZU01000003">
    <property type="protein sequence ID" value="SKC83092.1"/>
    <property type="molecule type" value="Genomic_DNA"/>
</dbReference>
<evidence type="ECO:0000313" key="4">
    <source>
        <dbReference type="EMBL" id="SKC83092.1"/>
    </source>
</evidence>
<keyword evidence="1" id="KW-0446">Lipid-binding</keyword>